<proteinExistence type="predicted"/>
<dbReference type="Proteomes" id="UP001491552">
    <property type="component" value="Unassembled WGS sequence"/>
</dbReference>
<comment type="caution">
    <text evidence="1">The sequence shown here is derived from an EMBL/GenBank/DDBJ whole genome shotgun (WGS) entry which is preliminary data.</text>
</comment>
<dbReference type="Pfam" id="PF02620">
    <property type="entry name" value="YceD"/>
    <property type="match status" value="1"/>
</dbReference>
<name>A0ABV1G4X7_9FIRM</name>
<keyword evidence="2" id="KW-1185">Reference proteome</keyword>
<reference evidence="1 2" key="1">
    <citation type="submission" date="2024-03" db="EMBL/GenBank/DDBJ databases">
        <title>Human intestinal bacterial collection.</title>
        <authorList>
            <person name="Pauvert C."/>
            <person name="Hitch T.C.A."/>
            <person name="Clavel T."/>
        </authorList>
    </citation>
    <scope>NUCLEOTIDE SEQUENCE [LARGE SCALE GENOMIC DNA]</scope>
    <source>
        <strain evidence="1 2">CLA-AA-H192</strain>
    </source>
</reference>
<dbReference type="EMBL" id="JBBMFF010000158">
    <property type="protein sequence ID" value="MEQ2510469.1"/>
    <property type="molecule type" value="Genomic_DNA"/>
</dbReference>
<dbReference type="PANTHER" id="PTHR34374">
    <property type="entry name" value="LARGE RIBOSOMAL RNA SUBUNIT ACCUMULATION PROTEIN YCED HOMOLOG 1, CHLOROPLASTIC"/>
    <property type="match status" value="1"/>
</dbReference>
<accession>A0ABV1G4X7</accession>
<evidence type="ECO:0000313" key="1">
    <source>
        <dbReference type="EMBL" id="MEQ2510469.1"/>
    </source>
</evidence>
<protein>
    <submittedName>
        <fullName evidence="1">DUF177 domain-containing protein</fullName>
    </submittedName>
</protein>
<gene>
    <name evidence="1" type="ORF">WMO66_04265</name>
</gene>
<evidence type="ECO:0000313" key="2">
    <source>
        <dbReference type="Proteomes" id="UP001491552"/>
    </source>
</evidence>
<dbReference type="InterPro" id="IPR003772">
    <property type="entry name" value="YceD"/>
</dbReference>
<organism evidence="1 2">
    <name type="scientific">Faecousia intestinalis</name>
    <dbReference type="NCBI Taxonomy" id="3133167"/>
    <lineage>
        <taxon>Bacteria</taxon>
        <taxon>Bacillati</taxon>
        <taxon>Bacillota</taxon>
        <taxon>Clostridia</taxon>
        <taxon>Eubacteriales</taxon>
        <taxon>Oscillospiraceae</taxon>
        <taxon>Faecousia</taxon>
    </lineage>
</organism>
<dbReference type="RefSeq" id="WP_349135141.1">
    <property type="nucleotide sequence ID" value="NZ_JBBMFF010000158.1"/>
</dbReference>
<sequence>MLLGLSKIMQKPDSVLPFHTALDLHDLQFGGSFPVQEPVSAEGTVRNTAGVLVLEAVISTNLHAVCDRCAAPFERRVSWPVHAVLTRSLEREDEADEWTFLLQEGDMADLDEILTTAFVLNMDSKLLCKPDCKGICPRCGKNLNEGACSCRPEIDPRLAVLGQLLKDK</sequence>
<dbReference type="PANTHER" id="PTHR34374:SF1">
    <property type="entry name" value="LARGE RIBOSOMAL RNA SUBUNIT ACCUMULATION PROTEIN YCED HOMOLOG 1, CHLOROPLASTIC"/>
    <property type="match status" value="1"/>
</dbReference>